<organism evidence="1 2">
    <name type="scientific">Funneliformis geosporum</name>
    <dbReference type="NCBI Taxonomy" id="1117311"/>
    <lineage>
        <taxon>Eukaryota</taxon>
        <taxon>Fungi</taxon>
        <taxon>Fungi incertae sedis</taxon>
        <taxon>Mucoromycota</taxon>
        <taxon>Glomeromycotina</taxon>
        <taxon>Glomeromycetes</taxon>
        <taxon>Glomerales</taxon>
        <taxon>Glomeraceae</taxon>
        <taxon>Funneliformis</taxon>
    </lineage>
</organism>
<accession>A0A9W4SD35</accession>
<dbReference type="Proteomes" id="UP001153678">
    <property type="component" value="Unassembled WGS sequence"/>
</dbReference>
<evidence type="ECO:0000313" key="2">
    <source>
        <dbReference type="Proteomes" id="UP001153678"/>
    </source>
</evidence>
<keyword evidence="2" id="KW-1185">Reference proteome</keyword>
<sequence>MVDNVVIDDSTSLSSDKIIQEITEVAYEMQGGINQDFVFETHTAKLATLVRTNFEHFENQQACEEEWGNLLAQNQELSGIINSLKNCLEIYKLERGGKAGIDVGLSGLLGLNAMIEHSKNSSDEKKIKVKIISTEGIISAGIEYQRTTNSSSGIKEESIKVGVGVIVNNKEKMAGIRIELLPRKKLDIVKLAPEQVLNEGSEVELRELFQIYKIQEQQQTQIE</sequence>
<gene>
    <name evidence="1" type="ORF">FWILDA_LOCUS1750</name>
</gene>
<evidence type="ECO:0000313" key="1">
    <source>
        <dbReference type="EMBL" id="CAI2164802.1"/>
    </source>
</evidence>
<dbReference type="AlphaFoldDB" id="A0A9W4SD35"/>
<proteinExistence type="predicted"/>
<protein>
    <submittedName>
        <fullName evidence="1">1562_t:CDS:1</fullName>
    </submittedName>
</protein>
<name>A0A9W4SD35_9GLOM</name>
<comment type="caution">
    <text evidence="1">The sequence shown here is derived from an EMBL/GenBank/DDBJ whole genome shotgun (WGS) entry which is preliminary data.</text>
</comment>
<reference evidence="1" key="1">
    <citation type="submission" date="2022-08" db="EMBL/GenBank/DDBJ databases">
        <authorList>
            <person name="Kallberg Y."/>
            <person name="Tangrot J."/>
            <person name="Rosling A."/>
        </authorList>
    </citation>
    <scope>NUCLEOTIDE SEQUENCE</scope>
    <source>
        <strain evidence="1">Wild A</strain>
    </source>
</reference>
<dbReference type="EMBL" id="CAMKVN010000179">
    <property type="protein sequence ID" value="CAI2164802.1"/>
    <property type="molecule type" value="Genomic_DNA"/>
</dbReference>